<dbReference type="PANTHER" id="PTHR48047:SF8">
    <property type="entry name" value="FLAVONOL 3-O-GLUCOSYLTRANSFERASE UGT89B1"/>
    <property type="match status" value="1"/>
</dbReference>
<dbReference type="Pfam" id="PF00201">
    <property type="entry name" value="UDPGT"/>
    <property type="match status" value="1"/>
</dbReference>
<dbReference type="SUPFAM" id="SSF53756">
    <property type="entry name" value="UDP-Glycosyltransferase/glycogen phosphorylase"/>
    <property type="match status" value="1"/>
</dbReference>
<name>A0A833VS69_9POAL</name>
<dbReference type="FunFam" id="3.40.50.2000:FF:000064">
    <property type="entry name" value="Glycosyltransferase"/>
    <property type="match status" value="1"/>
</dbReference>
<keyword evidence="4" id="KW-1185">Reference proteome</keyword>
<organism evidence="3 4">
    <name type="scientific">Carex littledalei</name>
    <dbReference type="NCBI Taxonomy" id="544730"/>
    <lineage>
        <taxon>Eukaryota</taxon>
        <taxon>Viridiplantae</taxon>
        <taxon>Streptophyta</taxon>
        <taxon>Embryophyta</taxon>
        <taxon>Tracheophyta</taxon>
        <taxon>Spermatophyta</taxon>
        <taxon>Magnoliopsida</taxon>
        <taxon>Liliopsida</taxon>
        <taxon>Poales</taxon>
        <taxon>Cyperaceae</taxon>
        <taxon>Cyperoideae</taxon>
        <taxon>Cariceae</taxon>
        <taxon>Carex</taxon>
        <taxon>Carex subgen. Euthyceras</taxon>
    </lineage>
</organism>
<protein>
    <submittedName>
        <fullName evidence="3">UDP-glycosyltransferase 89B1</fullName>
    </submittedName>
</protein>
<dbReference type="AlphaFoldDB" id="A0A833VS69"/>
<evidence type="ECO:0000313" key="4">
    <source>
        <dbReference type="Proteomes" id="UP000623129"/>
    </source>
</evidence>
<comment type="similarity">
    <text evidence="1">Belongs to the UDP-glycosyltransferase family.</text>
</comment>
<dbReference type="GO" id="GO:0035251">
    <property type="term" value="F:UDP-glucosyltransferase activity"/>
    <property type="evidence" value="ECO:0007669"/>
    <property type="project" value="TreeGrafter"/>
</dbReference>
<dbReference type="FunFam" id="3.40.50.2000:FF:000143">
    <property type="entry name" value="UDP-glycosyltransferase 89B1"/>
    <property type="match status" value="1"/>
</dbReference>
<gene>
    <name evidence="3" type="ORF">FCM35_KLT15521</name>
</gene>
<evidence type="ECO:0000256" key="2">
    <source>
        <dbReference type="ARBA" id="ARBA00022679"/>
    </source>
</evidence>
<accession>A0A833VS69</accession>
<reference evidence="3" key="1">
    <citation type="submission" date="2020-01" db="EMBL/GenBank/DDBJ databases">
        <title>Genome sequence of Kobresia littledalei, the first chromosome-level genome in the family Cyperaceae.</title>
        <authorList>
            <person name="Qu G."/>
        </authorList>
    </citation>
    <scope>NUCLEOTIDE SEQUENCE</scope>
    <source>
        <strain evidence="3">C.B.Clarke</strain>
        <tissue evidence="3">Leaf</tissue>
    </source>
</reference>
<dbReference type="InterPro" id="IPR002213">
    <property type="entry name" value="UDP_glucos_trans"/>
</dbReference>
<evidence type="ECO:0000313" key="3">
    <source>
        <dbReference type="EMBL" id="KAF3339750.1"/>
    </source>
</evidence>
<comment type="caution">
    <text evidence="3">The sequence shown here is derived from an EMBL/GenBank/DDBJ whole genome shotgun (WGS) entry which is preliminary data.</text>
</comment>
<sequence>MAKPRQPPHILLIPFPAQGHIIPFLDFSHHLSLQNFSLTIVVTPSNLTLLSPLLSLSPSIQTLSLPFPSSPHLPPNVENSKDLPPSSFSLFIHALAGLYSPILSWIKSQTDNPVSAIVSDFFLGWTQPLAKEVGVPRIAFSSSAVFGTAVLHSLFRRLPQRLDSTDDLELISFAEIPGSPVFPFRELSFLYRSYREGDPVSEAVRQNFLWNFDSWGFASNTFKALEGAYLEHPLVDLGFRKIWTVGPLTPIDCGINRGGVMSGSASEVVTWLDRWDEKSVLYISFGSQAVLPRMQAMVLATALEKSGVHFVWAMRDSTILPEGFEERIADKGMIIKGWAPQVAILSHCAVGWFITHCGWNSVLEALTAGVTILTWPMAADQFVNARLLVESTRVAIPVWEGSSEVPQEEELAKVLKETVSLKGTEVQNRAKEMGREAAQAVREGGSSYQELEGLMQELWKLEVKQVN</sequence>
<dbReference type="OrthoDB" id="5835829at2759"/>
<dbReference type="Gene3D" id="3.40.50.2000">
    <property type="entry name" value="Glycogen Phosphorylase B"/>
    <property type="match status" value="2"/>
</dbReference>
<dbReference type="EMBL" id="SWLB01000003">
    <property type="protein sequence ID" value="KAF3339750.1"/>
    <property type="molecule type" value="Genomic_DNA"/>
</dbReference>
<keyword evidence="2 3" id="KW-0808">Transferase</keyword>
<dbReference type="CDD" id="cd03784">
    <property type="entry name" value="GT1_Gtf-like"/>
    <property type="match status" value="1"/>
</dbReference>
<dbReference type="Proteomes" id="UP000623129">
    <property type="component" value="Unassembled WGS sequence"/>
</dbReference>
<dbReference type="PANTHER" id="PTHR48047">
    <property type="entry name" value="GLYCOSYLTRANSFERASE"/>
    <property type="match status" value="1"/>
</dbReference>
<proteinExistence type="inferred from homology"/>
<evidence type="ECO:0000256" key="1">
    <source>
        <dbReference type="ARBA" id="ARBA00009995"/>
    </source>
</evidence>